<feature type="coiled-coil region" evidence="1">
    <location>
        <begin position="1"/>
        <end position="28"/>
    </location>
</feature>
<dbReference type="Proteomes" id="UP000789901">
    <property type="component" value="Unassembled WGS sequence"/>
</dbReference>
<evidence type="ECO:0000313" key="2">
    <source>
        <dbReference type="EMBL" id="CAG8484505.1"/>
    </source>
</evidence>
<keyword evidence="3" id="KW-1185">Reference proteome</keyword>
<evidence type="ECO:0000313" key="3">
    <source>
        <dbReference type="Proteomes" id="UP000789901"/>
    </source>
</evidence>
<sequence length="368" mass="43669">MQQIEKRYNELKNQLRSLQNAKNKLAKSQPYKDIRNTEYMSHYIKGWLKNFLEQGTLPRHQQRKHAKRELLLDDEDLKLVACTWLHSILTKDHFPLALKKELETNIFSKLLGIYFDGYERKDVREYYKGWAIRMINYQKKMEQYDSDEMENVIPLEQLEIWDMCHVLVTHDEAYFYTNDDNLFIWVEDKESIIKKKGQESAIMASDFLCAYHGPLHLTEADTIQLGKNMVQQLRKKTIPIFNTLRPECIGISTNHNAYALDVLVCSRMTLYPKVENKFKFKDVPNCCTRYTLTIEPDFLEQKTLIAKTVEATRHIFELYPKFHCECNFIERFWGAAKRIAHQHCGYSYAQLQLRVSEILNNIPLPIIR</sequence>
<dbReference type="Gene3D" id="3.30.420.10">
    <property type="entry name" value="Ribonuclease H-like superfamily/Ribonuclease H"/>
    <property type="match status" value="1"/>
</dbReference>
<protein>
    <submittedName>
        <fullName evidence="2">30080_t:CDS:1</fullName>
    </submittedName>
</protein>
<comment type="caution">
    <text evidence="2">The sequence shown here is derived from an EMBL/GenBank/DDBJ whole genome shotgun (WGS) entry which is preliminary data.</text>
</comment>
<dbReference type="PANTHER" id="PTHR35871:SF1">
    <property type="entry name" value="CXC1-LIKE CYSTEINE CLUSTER ASSOCIATED WITH KDZ TRANSPOSASES DOMAIN-CONTAINING PROTEIN"/>
    <property type="match status" value="1"/>
</dbReference>
<dbReference type="InterPro" id="IPR036397">
    <property type="entry name" value="RNaseH_sf"/>
</dbReference>
<proteinExistence type="predicted"/>
<name>A0ABM8VZ96_GIGMA</name>
<keyword evidence="1" id="KW-0175">Coiled coil</keyword>
<dbReference type="PANTHER" id="PTHR35871">
    <property type="entry name" value="EXPRESSED PROTEIN"/>
    <property type="match status" value="1"/>
</dbReference>
<reference evidence="2 3" key="1">
    <citation type="submission" date="2021-06" db="EMBL/GenBank/DDBJ databases">
        <authorList>
            <person name="Kallberg Y."/>
            <person name="Tangrot J."/>
            <person name="Rosling A."/>
        </authorList>
    </citation>
    <scope>NUCLEOTIDE SEQUENCE [LARGE SCALE GENOMIC DNA]</scope>
    <source>
        <strain evidence="2 3">120-4 pot B 10/14</strain>
    </source>
</reference>
<gene>
    <name evidence="2" type="ORF">GMARGA_LOCUS1410</name>
</gene>
<accession>A0ABM8VZ96</accession>
<organism evidence="2 3">
    <name type="scientific">Gigaspora margarita</name>
    <dbReference type="NCBI Taxonomy" id="4874"/>
    <lineage>
        <taxon>Eukaryota</taxon>
        <taxon>Fungi</taxon>
        <taxon>Fungi incertae sedis</taxon>
        <taxon>Mucoromycota</taxon>
        <taxon>Glomeromycotina</taxon>
        <taxon>Glomeromycetes</taxon>
        <taxon>Diversisporales</taxon>
        <taxon>Gigasporaceae</taxon>
        <taxon>Gigaspora</taxon>
    </lineage>
</organism>
<evidence type="ECO:0000256" key="1">
    <source>
        <dbReference type="SAM" id="Coils"/>
    </source>
</evidence>
<dbReference type="EMBL" id="CAJVQB010000363">
    <property type="protein sequence ID" value="CAG8484505.1"/>
    <property type="molecule type" value="Genomic_DNA"/>
</dbReference>